<dbReference type="Proteomes" id="UP000681722">
    <property type="component" value="Unassembled WGS sequence"/>
</dbReference>
<dbReference type="GO" id="GO:0046933">
    <property type="term" value="F:proton-transporting ATP synthase activity, rotational mechanism"/>
    <property type="evidence" value="ECO:0007669"/>
    <property type="project" value="InterPro"/>
</dbReference>
<evidence type="ECO:0000256" key="1">
    <source>
        <dbReference type="ARBA" id="ARBA00004370"/>
    </source>
</evidence>
<dbReference type="EMBL" id="CAJOBA010005864">
    <property type="protein sequence ID" value="CAF3756597.1"/>
    <property type="molecule type" value="Genomic_DNA"/>
</dbReference>
<dbReference type="EMBL" id="CAJNOK010005858">
    <property type="protein sequence ID" value="CAF0986347.1"/>
    <property type="molecule type" value="Genomic_DNA"/>
</dbReference>
<dbReference type="OrthoDB" id="1262810at2759"/>
<keyword evidence="6" id="KW-0472">Membrane</keyword>
<dbReference type="Gene3D" id="1.10.520.20">
    <property type="entry name" value="N-terminal domain of the delta subunit of the F1F0-ATP synthase"/>
    <property type="match status" value="1"/>
</dbReference>
<dbReference type="PANTHER" id="PTHR11910">
    <property type="entry name" value="ATP SYNTHASE DELTA CHAIN"/>
    <property type="match status" value="1"/>
</dbReference>
<reference evidence="10" key="1">
    <citation type="submission" date="2021-02" db="EMBL/GenBank/DDBJ databases">
        <authorList>
            <person name="Nowell W R."/>
        </authorList>
    </citation>
    <scope>NUCLEOTIDE SEQUENCE</scope>
</reference>
<keyword evidence="13" id="KW-1185">Reference proteome</keyword>
<evidence type="ECO:0000313" key="11">
    <source>
        <dbReference type="EMBL" id="CAF3756597.1"/>
    </source>
</evidence>
<organism evidence="10 13">
    <name type="scientific">Didymodactylos carnosus</name>
    <dbReference type="NCBI Taxonomy" id="1234261"/>
    <lineage>
        <taxon>Eukaryota</taxon>
        <taxon>Metazoa</taxon>
        <taxon>Spiralia</taxon>
        <taxon>Gnathifera</taxon>
        <taxon>Rotifera</taxon>
        <taxon>Eurotatoria</taxon>
        <taxon>Bdelloidea</taxon>
        <taxon>Philodinida</taxon>
        <taxon>Philodinidae</taxon>
        <taxon>Didymodactylos</taxon>
    </lineage>
</organism>
<dbReference type="Proteomes" id="UP000682733">
    <property type="component" value="Unassembled WGS sequence"/>
</dbReference>
<evidence type="ECO:0000256" key="6">
    <source>
        <dbReference type="ARBA" id="ARBA00023136"/>
    </source>
</evidence>
<evidence type="ECO:0000256" key="2">
    <source>
        <dbReference type="ARBA" id="ARBA00007046"/>
    </source>
</evidence>
<gene>
    <name evidence="10" type="ORF">GPM918_LOCUS19818</name>
    <name evidence="9" type="ORF">OVA965_LOCUS13848</name>
    <name evidence="12" type="ORF">SRO942_LOCUS19815</name>
    <name evidence="11" type="ORF">TMI583_LOCUS13849</name>
</gene>
<evidence type="ECO:0000313" key="10">
    <source>
        <dbReference type="EMBL" id="CAF1123626.1"/>
    </source>
</evidence>
<evidence type="ECO:0000256" key="5">
    <source>
        <dbReference type="ARBA" id="ARBA00023065"/>
    </source>
</evidence>
<accession>A0A814QQU7</accession>
<dbReference type="Proteomes" id="UP000663829">
    <property type="component" value="Unassembled WGS sequence"/>
</dbReference>
<dbReference type="InterPro" id="IPR026015">
    <property type="entry name" value="ATP_synth_OSCP/delta_N_sf"/>
</dbReference>
<evidence type="ECO:0000256" key="3">
    <source>
        <dbReference type="ARBA" id="ARBA00022448"/>
    </source>
</evidence>
<dbReference type="InterPro" id="IPR000711">
    <property type="entry name" value="ATPase_OSCP/dsu"/>
</dbReference>
<dbReference type="Pfam" id="PF00213">
    <property type="entry name" value="OSCP"/>
    <property type="match status" value="1"/>
</dbReference>
<evidence type="ECO:0000313" key="12">
    <source>
        <dbReference type="EMBL" id="CAF3887121.1"/>
    </source>
</evidence>
<name>A0A814QQU7_9BILA</name>
<protein>
    <recommendedName>
        <fullName evidence="8">Oligomycin sensitivity conferral protein</fullName>
    </recommendedName>
</protein>
<comment type="subcellular location">
    <subcellularLocation>
        <location evidence="1">Membrane</location>
    </subcellularLocation>
</comment>
<evidence type="ECO:0000256" key="8">
    <source>
        <dbReference type="ARBA" id="ARBA00033369"/>
    </source>
</evidence>
<dbReference type="GO" id="GO:0016020">
    <property type="term" value="C:membrane"/>
    <property type="evidence" value="ECO:0007669"/>
    <property type="project" value="UniProtKB-SubCell"/>
</dbReference>
<evidence type="ECO:0000313" key="9">
    <source>
        <dbReference type="EMBL" id="CAF0986347.1"/>
    </source>
</evidence>
<dbReference type="EMBL" id="CAJNOQ010006102">
    <property type="protein sequence ID" value="CAF1123626.1"/>
    <property type="molecule type" value="Genomic_DNA"/>
</dbReference>
<evidence type="ECO:0000313" key="13">
    <source>
        <dbReference type="Proteomes" id="UP000663829"/>
    </source>
</evidence>
<sequence>MQMLYIRLHQNKTNWMLFVDKDFQKLDKLLKSDKNLKDLLRNPILSREQRECQIRQYVCLSMVHEIVTQEKLSDITKSTLELLIGNSREKRLSNFIQVMNRLMVSHHRELLCRVIMAKELNDRTRKELDSILQTFAQKGEKLNIETFVNSGGMVVEIGDKYIDMSIQTKLKQYTDVLNTNI</sequence>
<dbReference type="EMBL" id="CAJOBC010006102">
    <property type="protein sequence ID" value="CAF3887121.1"/>
    <property type="molecule type" value="Genomic_DNA"/>
</dbReference>
<dbReference type="PRINTS" id="PR00125">
    <property type="entry name" value="ATPASEDELTA"/>
</dbReference>
<evidence type="ECO:0000256" key="4">
    <source>
        <dbReference type="ARBA" id="ARBA00022781"/>
    </source>
</evidence>
<evidence type="ECO:0000256" key="7">
    <source>
        <dbReference type="ARBA" id="ARBA00023310"/>
    </source>
</evidence>
<dbReference type="SUPFAM" id="SSF47928">
    <property type="entry name" value="N-terminal domain of the delta subunit of the F1F0-ATP synthase"/>
    <property type="match status" value="1"/>
</dbReference>
<comment type="caution">
    <text evidence="10">The sequence shown here is derived from an EMBL/GenBank/DDBJ whole genome shotgun (WGS) entry which is preliminary data.</text>
</comment>
<dbReference type="AlphaFoldDB" id="A0A814QQU7"/>
<dbReference type="Proteomes" id="UP000677228">
    <property type="component" value="Unassembled WGS sequence"/>
</dbReference>
<proteinExistence type="inferred from homology"/>
<keyword evidence="4" id="KW-0375">Hydrogen ion transport</keyword>
<keyword evidence="3" id="KW-0813">Transport</keyword>
<comment type="similarity">
    <text evidence="2">Belongs to the ATPase delta chain family.</text>
</comment>
<keyword evidence="5" id="KW-0406">Ion transport</keyword>
<keyword evidence="7" id="KW-0066">ATP synthesis</keyword>